<dbReference type="Proteomes" id="UP001589693">
    <property type="component" value="Unassembled WGS sequence"/>
</dbReference>
<protein>
    <submittedName>
        <fullName evidence="8">BTAD domain-containing putative transcriptional regulator</fullName>
    </submittedName>
</protein>
<comment type="caution">
    <text evidence="8">The sequence shown here is derived from an EMBL/GenBank/DDBJ whole genome shotgun (WGS) entry which is preliminary data.</text>
</comment>
<dbReference type="SMART" id="SM01043">
    <property type="entry name" value="BTAD"/>
    <property type="match status" value="1"/>
</dbReference>
<feature type="DNA-binding region" description="OmpR/PhoB-type" evidence="6">
    <location>
        <begin position="1"/>
        <end position="89"/>
    </location>
</feature>
<dbReference type="PANTHER" id="PTHR35807:SF1">
    <property type="entry name" value="TRANSCRIPTIONAL REGULATOR REDD"/>
    <property type="match status" value="1"/>
</dbReference>
<dbReference type="Gene3D" id="1.25.40.10">
    <property type="entry name" value="Tetratricopeptide repeat domain"/>
    <property type="match status" value="3"/>
</dbReference>
<evidence type="ECO:0000256" key="4">
    <source>
        <dbReference type="ARBA" id="ARBA00023163"/>
    </source>
</evidence>
<dbReference type="SMART" id="SM00028">
    <property type="entry name" value="TPR"/>
    <property type="match status" value="6"/>
</dbReference>
<dbReference type="CDD" id="cd15831">
    <property type="entry name" value="BTAD"/>
    <property type="match status" value="1"/>
</dbReference>
<keyword evidence="4" id="KW-0804">Transcription</keyword>
<dbReference type="InterPro" id="IPR036388">
    <property type="entry name" value="WH-like_DNA-bd_sf"/>
</dbReference>
<keyword evidence="5" id="KW-0802">TPR repeat</keyword>
<dbReference type="InterPro" id="IPR027417">
    <property type="entry name" value="P-loop_NTPase"/>
</dbReference>
<reference evidence="8 9" key="1">
    <citation type="submission" date="2024-09" db="EMBL/GenBank/DDBJ databases">
        <authorList>
            <person name="Sun Q."/>
            <person name="Mori K."/>
        </authorList>
    </citation>
    <scope>NUCLEOTIDE SEQUENCE [LARGE SCALE GENOMIC DNA]</scope>
    <source>
        <strain evidence="8 9">TBRC 7907</strain>
    </source>
</reference>
<dbReference type="SUPFAM" id="SSF46894">
    <property type="entry name" value="C-terminal effector domain of the bipartite response regulators"/>
    <property type="match status" value="1"/>
</dbReference>
<keyword evidence="9" id="KW-1185">Reference proteome</keyword>
<organism evidence="8 9">
    <name type="scientific">Allokutzneria oryzae</name>
    <dbReference type="NCBI Taxonomy" id="1378989"/>
    <lineage>
        <taxon>Bacteria</taxon>
        <taxon>Bacillati</taxon>
        <taxon>Actinomycetota</taxon>
        <taxon>Actinomycetes</taxon>
        <taxon>Pseudonocardiales</taxon>
        <taxon>Pseudonocardiaceae</taxon>
        <taxon>Allokutzneria</taxon>
    </lineage>
</organism>
<feature type="domain" description="OmpR/PhoB-type" evidence="7">
    <location>
        <begin position="1"/>
        <end position="89"/>
    </location>
</feature>
<dbReference type="Pfam" id="PF13424">
    <property type="entry name" value="TPR_12"/>
    <property type="match status" value="2"/>
</dbReference>
<dbReference type="SUPFAM" id="SSF81901">
    <property type="entry name" value="HCP-like"/>
    <property type="match status" value="1"/>
</dbReference>
<evidence type="ECO:0000256" key="5">
    <source>
        <dbReference type="PROSITE-ProRule" id="PRU00339"/>
    </source>
</evidence>
<accession>A0ABV6A6A3</accession>
<dbReference type="SMART" id="SM00862">
    <property type="entry name" value="Trans_reg_C"/>
    <property type="match status" value="1"/>
</dbReference>
<keyword evidence="3 6" id="KW-0238">DNA-binding</keyword>
<dbReference type="InterPro" id="IPR011990">
    <property type="entry name" value="TPR-like_helical_dom_sf"/>
</dbReference>
<dbReference type="RefSeq" id="WP_377860648.1">
    <property type="nucleotide sequence ID" value="NZ_JBHLZU010000027.1"/>
</dbReference>
<dbReference type="Pfam" id="PF13174">
    <property type="entry name" value="TPR_6"/>
    <property type="match status" value="1"/>
</dbReference>
<comment type="similarity">
    <text evidence="1">Belongs to the AfsR/DnrI/RedD regulatory family.</text>
</comment>
<gene>
    <name evidence="8" type="ORF">ACFFQA_32620</name>
</gene>
<evidence type="ECO:0000313" key="8">
    <source>
        <dbReference type="EMBL" id="MFB9908706.1"/>
    </source>
</evidence>
<dbReference type="SUPFAM" id="SSF48452">
    <property type="entry name" value="TPR-like"/>
    <property type="match status" value="1"/>
</dbReference>
<dbReference type="EMBL" id="JBHLZU010000027">
    <property type="protein sequence ID" value="MFB9908706.1"/>
    <property type="molecule type" value="Genomic_DNA"/>
</dbReference>
<dbReference type="PRINTS" id="PR00364">
    <property type="entry name" value="DISEASERSIST"/>
</dbReference>
<dbReference type="InterPro" id="IPR005158">
    <property type="entry name" value="BTAD"/>
</dbReference>
<dbReference type="InterPro" id="IPR051677">
    <property type="entry name" value="AfsR-DnrI-RedD_regulator"/>
</dbReference>
<name>A0ABV6A6A3_9PSEU</name>
<evidence type="ECO:0000256" key="1">
    <source>
        <dbReference type="ARBA" id="ARBA00005820"/>
    </source>
</evidence>
<evidence type="ECO:0000256" key="2">
    <source>
        <dbReference type="ARBA" id="ARBA00023015"/>
    </source>
</evidence>
<dbReference type="SUPFAM" id="SSF52540">
    <property type="entry name" value="P-loop containing nucleoside triphosphate hydrolases"/>
    <property type="match status" value="1"/>
</dbReference>
<keyword evidence="2" id="KW-0805">Transcription regulation</keyword>
<sequence>MDFRILGPVEVWEAGARLDPPPPKSRQILAMLLLDAGRITPAERLIDAVWGDEPPPNVRKALQVHISHLRQLLPSVSLRYSPPGYLLEVRPEQVDLHVFRSRVAAAMQEPDPAQAGQLLRKALGLWRGRALADVGSDWMRERFFPGLEEERLAAIEARVDADLTLGRHAELATELPALVADNPLRERLRGQLMTALYRCSRRAEALRVFQEARRAVTEELGIEPGPDLQRLHLDILEGRPGAGGYRDYGGEAHHGNDRSTRNYLPRDVHDFTGRERELRRLTESTQDGSGALRVWWLDGPTGVGKTALAIRAAHRLSERYPDGQLFVELHGQSADHSPAAPEVVLDTLLRALRVPSERIPEGLRERAALWRAELAGRRVLVVLDDAAGETQVRPLLPGGAGCLVIVTSGQRLTGLEGATRVSLDVLPPEDARTLFARILGDGRAHAEPDAVTEVVELCGYLPLAIRITGAKLAARSHWPVSRLLRRLRDERQRLDELSVGDLAVRTGLAVTYLGLDERSRAAYRLLGALGYSNLPGWLVSPLLDVGEDDAEDIFERLVDAQLVEVISEPAEPLRYRVHDLVRIHARERAELEDDEHVRRNGVRRAVAALLSTVDSMVENLPPAVPRLCQTDLNSVPSKRSRTADTDIWFEQEEAALITAVERAAELDLAELAAGLAEALVFSWFAVRNRYDGWERTHRAALAALRRAGLRHGEAALECSLGQMYYKRDNFETAREHFRTALSLFAEVGDSRGEAVALNGIGMVSREFADHSEALPALNRARRLLADHGDEEGVAHALYGIGYSYRELGEDTAALRTLEQAAQMYRFVGNDRGEALALRGIGLVHRASGDWASAEEYCSRSHEIVLAVDDALLVCYTAQALAKVRIRQGRPEEAEPMLLDCLSGCRDLHDNFGVALVRRTLGECYIEMAEPGRALSYLEQALAGWEDIRLPVWRARTLRDLGAAHAVSGDHERARRAWDAAATVFCRLGTREAAEVDDWPVRWAYPR</sequence>
<feature type="repeat" description="TPR" evidence="5">
    <location>
        <begin position="714"/>
        <end position="747"/>
    </location>
</feature>
<dbReference type="PANTHER" id="PTHR35807">
    <property type="entry name" value="TRANSCRIPTIONAL REGULATOR REDD-RELATED"/>
    <property type="match status" value="1"/>
</dbReference>
<dbReference type="InterPro" id="IPR016032">
    <property type="entry name" value="Sig_transdc_resp-reg_C-effctor"/>
</dbReference>
<dbReference type="PROSITE" id="PS51755">
    <property type="entry name" value="OMPR_PHOB"/>
    <property type="match status" value="1"/>
</dbReference>
<dbReference type="Pfam" id="PF03704">
    <property type="entry name" value="BTAD"/>
    <property type="match status" value="1"/>
</dbReference>
<dbReference type="InterPro" id="IPR019734">
    <property type="entry name" value="TPR_rpt"/>
</dbReference>
<evidence type="ECO:0000256" key="6">
    <source>
        <dbReference type="PROSITE-ProRule" id="PRU01091"/>
    </source>
</evidence>
<evidence type="ECO:0000259" key="7">
    <source>
        <dbReference type="PROSITE" id="PS51755"/>
    </source>
</evidence>
<dbReference type="Pfam" id="PF00486">
    <property type="entry name" value="Trans_reg_C"/>
    <property type="match status" value="1"/>
</dbReference>
<dbReference type="Gene3D" id="3.40.50.300">
    <property type="entry name" value="P-loop containing nucleotide triphosphate hydrolases"/>
    <property type="match status" value="1"/>
</dbReference>
<evidence type="ECO:0000256" key="3">
    <source>
        <dbReference type="ARBA" id="ARBA00023125"/>
    </source>
</evidence>
<dbReference type="Gene3D" id="1.10.10.10">
    <property type="entry name" value="Winged helix-like DNA-binding domain superfamily/Winged helix DNA-binding domain"/>
    <property type="match status" value="1"/>
</dbReference>
<proteinExistence type="inferred from homology"/>
<dbReference type="InterPro" id="IPR001867">
    <property type="entry name" value="OmpR/PhoB-type_DNA-bd"/>
</dbReference>
<dbReference type="PROSITE" id="PS50005">
    <property type="entry name" value="TPR"/>
    <property type="match status" value="1"/>
</dbReference>
<evidence type="ECO:0000313" key="9">
    <source>
        <dbReference type="Proteomes" id="UP001589693"/>
    </source>
</evidence>